<keyword evidence="9 13" id="KW-0067">ATP-binding</keyword>
<dbReference type="NCBIfam" id="TIGR00435">
    <property type="entry name" value="cysS"/>
    <property type="match status" value="1"/>
</dbReference>
<dbReference type="Gene3D" id="1.20.120.1910">
    <property type="entry name" value="Cysteine-tRNA ligase, C-terminal anti-codon recognition domain"/>
    <property type="match status" value="1"/>
</dbReference>
<evidence type="ECO:0000256" key="10">
    <source>
        <dbReference type="ARBA" id="ARBA00022917"/>
    </source>
</evidence>
<dbReference type="Pfam" id="PF23493">
    <property type="entry name" value="CysS_C"/>
    <property type="match status" value="1"/>
</dbReference>
<accession>C7MQ51</accession>
<feature type="binding site" evidence="13">
    <location>
        <position position="232"/>
    </location>
    <ligand>
        <name>Zn(2+)</name>
        <dbReference type="ChEBI" id="CHEBI:29105"/>
    </ligand>
</feature>
<evidence type="ECO:0000256" key="1">
    <source>
        <dbReference type="ARBA" id="ARBA00004496"/>
    </source>
</evidence>
<keyword evidence="4 13" id="KW-0963">Cytoplasm</keyword>
<keyword evidence="14" id="KW-0175">Coiled coil</keyword>
<evidence type="ECO:0000256" key="15">
    <source>
        <dbReference type="SAM" id="MobiDB-lite"/>
    </source>
</evidence>
<feature type="binding site" evidence="13">
    <location>
        <position position="266"/>
    </location>
    <ligand>
        <name>ATP</name>
        <dbReference type="ChEBI" id="CHEBI:30616"/>
    </ligand>
</feature>
<dbReference type="HAMAP" id="MF_00041">
    <property type="entry name" value="Cys_tRNA_synth"/>
    <property type="match status" value="1"/>
</dbReference>
<feature type="binding site" evidence="13">
    <location>
        <position position="236"/>
    </location>
    <ligand>
        <name>Zn(2+)</name>
        <dbReference type="ChEBI" id="CHEBI:29105"/>
    </ligand>
</feature>
<dbReference type="InterPro" id="IPR009080">
    <property type="entry name" value="tRNAsynth_Ia_anticodon-bd"/>
</dbReference>
<feature type="short sequence motif" description="'KMSKS' region" evidence="13">
    <location>
        <begin position="263"/>
        <end position="267"/>
    </location>
</feature>
<proteinExistence type="inferred from homology"/>
<evidence type="ECO:0000256" key="4">
    <source>
        <dbReference type="ARBA" id="ARBA00022490"/>
    </source>
</evidence>
<dbReference type="RefSeq" id="WP_015787784.1">
    <property type="nucleotide sequence ID" value="NC_013159.1"/>
</dbReference>
<sequence>MALQLFDTAARQVREFRPARSGTASMYICGATVQGVPHIGHVRGALNYDVLRRWLVHSGLDVLMVRNVTDIDDKILTKAAEAGRPWWEWAATHERAFEDAYAALGCLPPSVTPRATGHITQMIELIQRLIDSGHAYAAEGNVYFSVSTFDSYGQLSGQRLDEVQQGETQSEGKRDPRDFTLWKASKPGEPSWPTPWGRGRPGWHLECSAMATTYLGSEFDIHGGGVDLVFPHHENERAQSMAAGDGFARYWLHNAWVTLAGEKMSKSLGNVVAIPEMLRRYRAVELRAYLIQPHYRSTIEYSDAALSESAQGYRRIEQFLRRVQSSTGEVQVGRVPAEFAAALDDDLGTPQAFAVLHNTVRDGNAALDSAKETEARQLAETVRAMVDVLGIDPLSEQWAEQGGAEAEVLARLVDAMLEERQQARANRDFATADAIRDRLIEAGIAVEDTPNGPQWTVRD</sequence>
<evidence type="ECO:0000313" key="18">
    <source>
        <dbReference type="Proteomes" id="UP000000841"/>
    </source>
</evidence>
<feature type="coiled-coil region" evidence="14">
    <location>
        <begin position="406"/>
        <end position="433"/>
    </location>
</feature>
<dbReference type="CDD" id="cd00672">
    <property type="entry name" value="CysRS_core"/>
    <property type="match status" value="1"/>
</dbReference>
<dbReference type="SUPFAM" id="SSF52374">
    <property type="entry name" value="Nucleotidylyl transferase"/>
    <property type="match status" value="1"/>
</dbReference>
<dbReference type="FunFam" id="3.40.50.620:FF:000068">
    <property type="entry name" value="Cysteine--tRNA ligase"/>
    <property type="match status" value="1"/>
</dbReference>
<feature type="short sequence motif" description="'HIGH' region" evidence="13">
    <location>
        <begin position="31"/>
        <end position="41"/>
    </location>
</feature>
<dbReference type="SUPFAM" id="SSF47323">
    <property type="entry name" value="Anticodon-binding domain of a subclass of class I aminoacyl-tRNA synthetases"/>
    <property type="match status" value="1"/>
</dbReference>
<dbReference type="AlphaFoldDB" id="C7MQ51"/>
<feature type="compositionally biased region" description="Basic and acidic residues" evidence="15">
    <location>
        <begin position="170"/>
        <end position="180"/>
    </location>
</feature>
<dbReference type="eggNOG" id="COG0215">
    <property type="taxonomic scope" value="Bacteria"/>
</dbReference>
<dbReference type="PRINTS" id="PR00983">
    <property type="entry name" value="TRNASYNTHCYS"/>
</dbReference>
<dbReference type="STRING" id="471857.Svir_35130"/>
<dbReference type="SMART" id="SM00840">
    <property type="entry name" value="DALR_2"/>
    <property type="match status" value="1"/>
</dbReference>
<feature type="domain" description="Cysteinyl-tRNA synthetase class Ia DALR" evidence="16">
    <location>
        <begin position="338"/>
        <end position="399"/>
    </location>
</feature>
<reference evidence="17 18" key="1">
    <citation type="journal article" date="2009" name="Stand. Genomic Sci.">
        <title>Complete genome sequence of Saccharomonospora viridis type strain (P101).</title>
        <authorList>
            <person name="Pati A."/>
            <person name="Sikorski J."/>
            <person name="Nolan M."/>
            <person name="Lapidus A."/>
            <person name="Copeland A."/>
            <person name="Glavina Del Rio T."/>
            <person name="Lucas S."/>
            <person name="Chen F."/>
            <person name="Tice H."/>
            <person name="Pitluck S."/>
            <person name="Cheng J.F."/>
            <person name="Chertkov O."/>
            <person name="Brettin T."/>
            <person name="Han C."/>
            <person name="Detter J.C."/>
            <person name="Kuske C."/>
            <person name="Bruce D."/>
            <person name="Goodwin L."/>
            <person name="Chain P."/>
            <person name="D'haeseleer P."/>
            <person name="Chen A."/>
            <person name="Palaniappan K."/>
            <person name="Ivanova N."/>
            <person name="Mavromatis K."/>
            <person name="Mikhailova N."/>
            <person name="Rohde M."/>
            <person name="Tindall B.J."/>
            <person name="Goker M."/>
            <person name="Bristow J."/>
            <person name="Eisen J.A."/>
            <person name="Markowitz V."/>
            <person name="Hugenholtz P."/>
            <person name="Kyrpides N.C."/>
            <person name="Klenk H.P."/>
        </authorList>
    </citation>
    <scope>NUCLEOTIDE SEQUENCE [LARGE SCALE GENOMIC DNA]</scope>
    <source>
        <strain evidence="18">ATCC 15386 / DSM 43017 / JCM 3036 / NBRC 12207 / P101</strain>
    </source>
</reference>
<dbReference type="Pfam" id="PF09190">
    <property type="entry name" value="DALR_2"/>
    <property type="match status" value="1"/>
</dbReference>
<comment type="similarity">
    <text evidence="2 13">Belongs to the class-I aminoacyl-tRNA synthetase family.</text>
</comment>
<dbReference type="InterPro" id="IPR032678">
    <property type="entry name" value="tRNA-synt_1_cat_dom"/>
</dbReference>
<evidence type="ECO:0000256" key="9">
    <source>
        <dbReference type="ARBA" id="ARBA00022840"/>
    </source>
</evidence>
<dbReference type="GO" id="GO:0008270">
    <property type="term" value="F:zinc ion binding"/>
    <property type="evidence" value="ECO:0007669"/>
    <property type="project" value="UniProtKB-UniRule"/>
</dbReference>
<dbReference type="GO" id="GO:0005829">
    <property type="term" value="C:cytosol"/>
    <property type="evidence" value="ECO:0007669"/>
    <property type="project" value="TreeGrafter"/>
</dbReference>
<dbReference type="Pfam" id="PF01406">
    <property type="entry name" value="tRNA-synt_1e"/>
    <property type="match status" value="1"/>
</dbReference>
<dbReference type="Gene3D" id="3.40.50.620">
    <property type="entry name" value="HUPs"/>
    <property type="match status" value="1"/>
</dbReference>
<keyword evidence="18" id="KW-1185">Reference proteome</keyword>
<dbReference type="InterPro" id="IPR056411">
    <property type="entry name" value="CysS_C"/>
</dbReference>
<evidence type="ECO:0000259" key="16">
    <source>
        <dbReference type="SMART" id="SM00840"/>
    </source>
</evidence>
<evidence type="ECO:0000256" key="7">
    <source>
        <dbReference type="ARBA" id="ARBA00022741"/>
    </source>
</evidence>
<evidence type="ECO:0000256" key="5">
    <source>
        <dbReference type="ARBA" id="ARBA00022598"/>
    </source>
</evidence>
<evidence type="ECO:0000256" key="8">
    <source>
        <dbReference type="ARBA" id="ARBA00022833"/>
    </source>
</evidence>
<dbReference type="KEGG" id="svi:Svir_35130"/>
<dbReference type="GO" id="GO:0005524">
    <property type="term" value="F:ATP binding"/>
    <property type="evidence" value="ECO:0007669"/>
    <property type="project" value="UniProtKB-UniRule"/>
</dbReference>
<dbReference type="GO" id="GO:0006423">
    <property type="term" value="P:cysteinyl-tRNA aminoacylation"/>
    <property type="evidence" value="ECO:0007669"/>
    <property type="project" value="UniProtKB-UniRule"/>
</dbReference>
<comment type="catalytic activity">
    <reaction evidence="12 13">
        <text>tRNA(Cys) + L-cysteine + ATP = L-cysteinyl-tRNA(Cys) + AMP + diphosphate</text>
        <dbReference type="Rhea" id="RHEA:17773"/>
        <dbReference type="Rhea" id="RHEA-COMP:9661"/>
        <dbReference type="Rhea" id="RHEA-COMP:9679"/>
        <dbReference type="ChEBI" id="CHEBI:30616"/>
        <dbReference type="ChEBI" id="CHEBI:33019"/>
        <dbReference type="ChEBI" id="CHEBI:35235"/>
        <dbReference type="ChEBI" id="CHEBI:78442"/>
        <dbReference type="ChEBI" id="CHEBI:78517"/>
        <dbReference type="ChEBI" id="CHEBI:456215"/>
        <dbReference type="EC" id="6.1.1.16"/>
    </reaction>
</comment>
<evidence type="ECO:0000313" key="17">
    <source>
        <dbReference type="EMBL" id="ACU98474.1"/>
    </source>
</evidence>
<evidence type="ECO:0000256" key="3">
    <source>
        <dbReference type="ARBA" id="ARBA00011245"/>
    </source>
</evidence>
<evidence type="ECO:0000256" key="11">
    <source>
        <dbReference type="ARBA" id="ARBA00023146"/>
    </source>
</evidence>
<dbReference type="InterPro" id="IPR015273">
    <property type="entry name" value="Cys-tRNA-synt_Ia_DALR"/>
</dbReference>
<evidence type="ECO:0000256" key="2">
    <source>
        <dbReference type="ARBA" id="ARBA00005594"/>
    </source>
</evidence>
<dbReference type="PANTHER" id="PTHR10890">
    <property type="entry name" value="CYSTEINYL-TRNA SYNTHETASE"/>
    <property type="match status" value="1"/>
</dbReference>
<evidence type="ECO:0000256" key="14">
    <source>
        <dbReference type="SAM" id="Coils"/>
    </source>
</evidence>
<keyword evidence="10 13" id="KW-0648">Protein biosynthesis</keyword>
<dbReference type="Proteomes" id="UP000000841">
    <property type="component" value="Chromosome"/>
</dbReference>
<protein>
    <recommendedName>
        <fullName evidence="13">Cysteine--tRNA ligase</fullName>
        <ecNumber evidence="13">6.1.1.16</ecNumber>
    </recommendedName>
    <alternativeName>
        <fullName evidence="13">Cysteinyl-tRNA synthetase</fullName>
        <shortName evidence="13">CysRS</shortName>
    </alternativeName>
</protein>
<feature type="region of interest" description="Disordered" evidence="15">
    <location>
        <begin position="157"/>
        <end position="197"/>
    </location>
</feature>
<evidence type="ECO:0000256" key="6">
    <source>
        <dbReference type="ARBA" id="ARBA00022723"/>
    </source>
</evidence>
<dbReference type="EMBL" id="CP001683">
    <property type="protein sequence ID" value="ACU98474.1"/>
    <property type="molecule type" value="Genomic_DNA"/>
</dbReference>
<comment type="subcellular location">
    <subcellularLocation>
        <location evidence="1 13">Cytoplasm</location>
    </subcellularLocation>
</comment>
<feature type="binding site" evidence="13">
    <location>
        <position position="207"/>
    </location>
    <ligand>
        <name>Zn(2+)</name>
        <dbReference type="ChEBI" id="CHEBI:29105"/>
    </ligand>
</feature>
<keyword evidence="8 13" id="KW-0862">Zinc</keyword>
<dbReference type="EC" id="6.1.1.16" evidence="13"/>
<name>C7MQ51_SACVD</name>
<comment type="cofactor">
    <cofactor evidence="13">
        <name>Zn(2+)</name>
        <dbReference type="ChEBI" id="CHEBI:29105"/>
    </cofactor>
    <text evidence="13">Binds 1 zinc ion per subunit.</text>
</comment>
<dbReference type="GO" id="GO:0004817">
    <property type="term" value="F:cysteine-tRNA ligase activity"/>
    <property type="evidence" value="ECO:0007669"/>
    <property type="project" value="UniProtKB-UniRule"/>
</dbReference>
<dbReference type="HOGENOM" id="CLU_013528_0_1_11"/>
<dbReference type="InterPro" id="IPR015803">
    <property type="entry name" value="Cys-tRNA-ligase"/>
</dbReference>
<organism evidence="17 18">
    <name type="scientific">Saccharomonospora viridis (strain ATCC 15386 / DSM 43017 / JCM 3036 / CCUG 5913 / NBRC 12207 / NCIMB 9602 / P101)</name>
    <name type="common">Thermoactinomyces viridis</name>
    <dbReference type="NCBI Taxonomy" id="471857"/>
    <lineage>
        <taxon>Bacteria</taxon>
        <taxon>Bacillati</taxon>
        <taxon>Actinomycetota</taxon>
        <taxon>Actinomycetes</taxon>
        <taxon>Pseudonocardiales</taxon>
        <taxon>Pseudonocardiaceae</taxon>
        <taxon>Saccharomonospora</taxon>
    </lineage>
</organism>
<feature type="binding site" evidence="13">
    <location>
        <position position="29"/>
    </location>
    <ligand>
        <name>Zn(2+)</name>
        <dbReference type="ChEBI" id="CHEBI:29105"/>
    </ligand>
</feature>
<comment type="subunit">
    <text evidence="3 13">Monomer.</text>
</comment>
<keyword evidence="6 13" id="KW-0479">Metal-binding</keyword>
<keyword evidence="11 13" id="KW-0030">Aminoacyl-tRNA synthetase</keyword>
<keyword evidence="5 13" id="KW-0436">Ligase</keyword>
<evidence type="ECO:0000256" key="12">
    <source>
        <dbReference type="ARBA" id="ARBA00047398"/>
    </source>
</evidence>
<gene>
    <name evidence="13" type="primary">cysS</name>
    <name evidence="17" type="ordered locus">Svir_35130</name>
</gene>
<keyword evidence="7 13" id="KW-0547">Nucleotide-binding</keyword>
<dbReference type="PANTHER" id="PTHR10890:SF30">
    <property type="entry name" value="CYSTEINE--TRNA LIGASE"/>
    <property type="match status" value="1"/>
</dbReference>
<dbReference type="InterPro" id="IPR024909">
    <property type="entry name" value="Cys-tRNA/MSH_ligase"/>
</dbReference>
<evidence type="ECO:0000256" key="13">
    <source>
        <dbReference type="HAMAP-Rule" id="MF_00041"/>
    </source>
</evidence>
<dbReference type="InterPro" id="IPR014729">
    <property type="entry name" value="Rossmann-like_a/b/a_fold"/>
</dbReference>